<reference evidence="2" key="1">
    <citation type="submission" date="2017-01" db="EMBL/GenBank/DDBJ databases">
        <authorList>
            <person name="Varghese N."/>
            <person name="Submissions S."/>
        </authorList>
    </citation>
    <scope>NUCLEOTIDE SEQUENCE [LARGE SCALE GENOMIC DNA]</scope>
    <source>
        <strain evidence="2">DSM 22306</strain>
    </source>
</reference>
<dbReference type="InterPro" id="IPR007139">
    <property type="entry name" value="DUF349"/>
</dbReference>
<evidence type="ECO:0008006" key="3">
    <source>
        <dbReference type="Google" id="ProtNLM"/>
    </source>
</evidence>
<accession>A0A1N7NLN9</accession>
<dbReference type="STRING" id="619304.SAMN05421760_11022"/>
<gene>
    <name evidence="1" type="ORF">SAMN05421760_11022</name>
</gene>
<dbReference type="RefSeq" id="WP_054339859.1">
    <property type="nucleotide sequence ID" value="NZ_FTOE01000010.1"/>
</dbReference>
<protein>
    <recommendedName>
        <fullName evidence="3">DUF349 domain-containing protein</fullName>
    </recommendedName>
</protein>
<evidence type="ECO:0000313" key="1">
    <source>
        <dbReference type="EMBL" id="SIS99089.1"/>
    </source>
</evidence>
<keyword evidence="2" id="KW-1185">Reference proteome</keyword>
<dbReference type="EMBL" id="FTOE01000010">
    <property type="protein sequence ID" value="SIS99089.1"/>
    <property type="molecule type" value="Genomic_DNA"/>
</dbReference>
<proteinExistence type="predicted"/>
<dbReference type="AlphaFoldDB" id="A0A1N7NLN9"/>
<sequence length="967" mass="110936">MLSKFFKPKWQHTNPAIRSTAAKKLSDDCVDEFHILSVLVTKDPDHIVRQTAIEQIASINNLIDLLEQSASDSDIIEKQLTHKLNAEDHPERSFDRLQHCSNKPAVWRVVCQTHFPDLQSSLIQQVDNQNQLLDIATSTAPISIRKTAAERITDPDIIEKLLKITRQKDKTIYHMMRDKSNALREQEKQQQARHALAENILEQIKSLANGVWQPLYAAKSEVISQEWQALGESVTATYQPQFSEAIDTCKERIKLINDKAAEEKQEHERIALVRITADELLEQLQAFITSLESAPIAATPTEEHLTQGFLTEGLLTEGQDNSISAHTLQFEVYQTQWMTITDDTSGAQQKTFNQLQQKFSGILKHASSIDVKLADISAFLATTKQPVYQKKTTSQQLKQAKTVLKKTAWPVPVERPEPLLELDRLILQLTDEQQQHTQKTAELSKKLQTQLEQLESAIDNGVIKAADKTSRKATELFSQLTSQSNGAINSQLEQQFKSLQTRLDELKDWQGFAVTPKKDQLCLDMENLIFQDLPAQEKAKQIKAFQQQWKMLDATDPFHSQTTWKRFKTASDKAYEPCEVFFGKQNEARSYNLQQKELIYKEVAAYLQQIEWDTSDWRAIEQIIQAAKTEWRRFVPVDRNPGQALQTKFNALLQDAEAHFQEAKECSMASKAQLIIDAEALTASEDVVAAAEQAKKLQKDWKECGPTFHSQERKLWKTFREHCDTIFQRLQEQSPSREAMHSAKLQLQMITDELLTFAEAPLHTRTKLNRLNEARQLIELYSESLPSQDIEKFNQAARCLEQQTKALTRLTEHKDSQSLLFHSDLCDRFEENILKNPLVQPLEDFFAGWTLNAGSSLNEKLISRRNQIELIAADEANLETLLCNSDRELRKICIRLEIALSLPSPEHDQVLRMEYLMQRLQQALDQQQSVNLTDIKKLEFESLSVPFRYANEALNQRLQTLIDTVFN</sequence>
<dbReference type="Pfam" id="PF03993">
    <property type="entry name" value="DUF349"/>
    <property type="match status" value="1"/>
</dbReference>
<dbReference type="Proteomes" id="UP000185999">
    <property type="component" value="Unassembled WGS sequence"/>
</dbReference>
<name>A0A1N7NLN9_9GAMM</name>
<dbReference type="OrthoDB" id="5523335at2"/>
<evidence type="ECO:0000313" key="2">
    <source>
        <dbReference type="Proteomes" id="UP000185999"/>
    </source>
</evidence>
<organism evidence="1 2">
    <name type="scientific">Neptunomonas antarctica</name>
    <dbReference type="NCBI Taxonomy" id="619304"/>
    <lineage>
        <taxon>Bacteria</taxon>
        <taxon>Pseudomonadati</taxon>
        <taxon>Pseudomonadota</taxon>
        <taxon>Gammaproteobacteria</taxon>
        <taxon>Oceanospirillales</taxon>
        <taxon>Oceanospirillaceae</taxon>
        <taxon>Neptunomonas</taxon>
    </lineage>
</organism>